<evidence type="ECO:0000313" key="1">
    <source>
        <dbReference type="EMBL" id="CAI2367071.1"/>
    </source>
</evidence>
<comment type="caution">
    <text evidence="1">The sequence shown here is derived from an EMBL/GenBank/DDBJ whole genome shotgun (WGS) entry which is preliminary data.</text>
</comment>
<evidence type="ECO:0000313" key="2">
    <source>
        <dbReference type="Proteomes" id="UP001295684"/>
    </source>
</evidence>
<proteinExistence type="predicted"/>
<protein>
    <submittedName>
        <fullName evidence="1">Uncharacterized protein</fullName>
    </submittedName>
</protein>
<dbReference type="AlphaFoldDB" id="A0AAD1UDA3"/>
<organism evidence="1 2">
    <name type="scientific">Euplotes crassus</name>
    <dbReference type="NCBI Taxonomy" id="5936"/>
    <lineage>
        <taxon>Eukaryota</taxon>
        <taxon>Sar</taxon>
        <taxon>Alveolata</taxon>
        <taxon>Ciliophora</taxon>
        <taxon>Intramacronucleata</taxon>
        <taxon>Spirotrichea</taxon>
        <taxon>Hypotrichia</taxon>
        <taxon>Euplotida</taxon>
        <taxon>Euplotidae</taxon>
        <taxon>Moneuplotes</taxon>
    </lineage>
</organism>
<reference evidence="1" key="1">
    <citation type="submission" date="2023-07" db="EMBL/GenBank/DDBJ databases">
        <authorList>
            <consortium name="AG Swart"/>
            <person name="Singh M."/>
            <person name="Singh A."/>
            <person name="Seah K."/>
            <person name="Emmerich C."/>
        </authorList>
    </citation>
    <scope>NUCLEOTIDE SEQUENCE</scope>
    <source>
        <strain evidence="1">DP1</strain>
    </source>
</reference>
<accession>A0AAD1UDA3</accession>
<gene>
    <name evidence="1" type="ORF">ECRASSUSDP1_LOCUS8348</name>
</gene>
<keyword evidence="2" id="KW-1185">Reference proteome</keyword>
<name>A0AAD1UDA3_EUPCR</name>
<dbReference type="Proteomes" id="UP001295684">
    <property type="component" value="Unassembled WGS sequence"/>
</dbReference>
<dbReference type="EMBL" id="CAMPGE010008164">
    <property type="protein sequence ID" value="CAI2367071.1"/>
    <property type="molecule type" value="Genomic_DNA"/>
</dbReference>
<sequence length="398" mass="47097">MERQNFRIPAWDNFSQDYEETEAVRSPRFHIKDLLKVKEELKLNEQRVNNITVDPSCPMIPISPMSRAELSTLNNADQRVMTRRRKGRRNQIKNLKRMILQKKIRKKNNRVKSQDHKKALNKGQILEAHQDAINSLMKVFLGLKKYSAQNCRIPNSAKFIDKFKHEIRKLEEFSKNFSSPKSLFPNAPYIVKNFIKSFYRLRYLHKQTGRFKSCFISRCRDSSCFSKEKIGKICIRAHGNQRLRDEAEPISFNQIYQIFQHRLNKAQRHIHDLKNKILANSEIPYLLKELKKKLKKCEIKKGISLLLDRDEITPSTEENKEISKDAQVRFKSHEALRDNPKSYPPSMINKRKIKHCDHCCLGYKQKCKFVSDFQDSLRDTSTSTITYLKNLRSYLFDQ</sequence>